<dbReference type="EMBL" id="LAZR01005869">
    <property type="protein sequence ID" value="KKM96523.1"/>
    <property type="molecule type" value="Genomic_DNA"/>
</dbReference>
<sequence length="74" mass="8388">MTNQVKHSMFLYTWNGAPEPLLRWGPYDCDWELAVGHAVAEAASPAYCRFVIRTTVDPVAENIEDVVEPLLLRL</sequence>
<reference evidence="1" key="1">
    <citation type="journal article" date="2015" name="Nature">
        <title>Complex archaea that bridge the gap between prokaryotes and eukaryotes.</title>
        <authorList>
            <person name="Spang A."/>
            <person name="Saw J.H."/>
            <person name="Jorgensen S.L."/>
            <person name="Zaremba-Niedzwiedzka K."/>
            <person name="Martijn J."/>
            <person name="Lind A.E."/>
            <person name="van Eijk R."/>
            <person name="Schleper C."/>
            <person name="Guy L."/>
            <person name="Ettema T.J."/>
        </authorList>
    </citation>
    <scope>NUCLEOTIDE SEQUENCE</scope>
</reference>
<protein>
    <submittedName>
        <fullName evidence="1">Uncharacterized protein</fullName>
    </submittedName>
</protein>
<organism evidence="1">
    <name type="scientific">marine sediment metagenome</name>
    <dbReference type="NCBI Taxonomy" id="412755"/>
    <lineage>
        <taxon>unclassified sequences</taxon>
        <taxon>metagenomes</taxon>
        <taxon>ecological metagenomes</taxon>
    </lineage>
</organism>
<gene>
    <name evidence="1" type="ORF">LCGC14_1177190</name>
</gene>
<proteinExistence type="predicted"/>
<comment type="caution">
    <text evidence="1">The sequence shown here is derived from an EMBL/GenBank/DDBJ whole genome shotgun (WGS) entry which is preliminary data.</text>
</comment>
<evidence type="ECO:0000313" key="1">
    <source>
        <dbReference type="EMBL" id="KKM96523.1"/>
    </source>
</evidence>
<name>A0A0F9LT21_9ZZZZ</name>
<dbReference type="AlphaFoldDB" id="A0A0F9LT21"/>
<accession>A0A0F9LT21</accession>